<comment type="caution">
    <text evidence="8">The sequence shown here is derived from an EMBL/GenBank/DDBJ whole genome shotgun (WGS) entry which is preliminary data.</text>
</comment>
<evidence type="ECO:0000256" key="4">
    <source>
        <dbReference type="ARBA" id="ARBA00022989"/>
    </source>
</evidence>
<dbReference type="Proteomes" id="UP000467840">
    <property type="component" value="Chromosome 12"/>
</dbReference>
<comment type="subcellular location">
    <subcellularLocation>
        <location evidence="1">Membrane</location>
        <topology evidence="1">Single-pass type I membrane protein</topology>
    </subcellularLocation>
</comment>
<dbReference type="Pfam" id="PF13855">
    <property type="entry name" value="LRR_8"/>
    <property type="match status" value="1"/>
</dbReference>
<dbReference type="Gene3D" id="3.80.10.10">
    <property type="entry name" value="Ribonuclease Inhibitor"/>
    <property type="match status" value="1"/>
</dbReference>
<name>A0A6A6K9V6_HEVBR</name>
<evidence type="ECO:0000256" key="5">
    <source>
        <dbReference type="ARBA" id="ARBA00023136"/>
    </source>
</evidence>
<dbReference type="PANTHER" id="PTHR48061:SF12">
    <property type="entry name" value="DISEASE RESISTANCE LIKE PROTEIN"/>
    <property type="match status" value="1"/>
</dbReference>
<sequence length="244" mass="27718">MNISSRVPELLTKFSHLESLRLNDCGLQGEFPVGIYQLPNLKMLDLNHNRDLKGQIPYSFSNPSKLVHLDLSFNHFSFHNPSISSFSWVGNLTKITTLGLAGFNLKGPEFREITAAIIARETSITFEELHDKLTDYDAFLERESYTDGLSVTANYTRRNNQSKDFSNHQIPGNSNKKQNKNGYSHIAHVGIRIAHIDLEMVILIPIIRFNANFVIVTAILLKLVSRENQAPIQILWPMCPLHHP</sequence>
<reference evidence="8 9" key="1">
    <citation type="journal article" date="2020" name="Mol. Plant">
        <title>The Chromosome-Based Rubber Tree Genome Provides New Insights into Spurge Genome Evolution and Rubber Biosynthesis.</title>
        <authorList>
            <person name="Liu J."/>
            <person name="Shi C."/>
            <person name="Shi C.C."/>
            <person name="Li W."/>
            <person name="Zhang Q.J."/>
            <person name="Zhang Y."/>
            <person name="Li K."/>
            <person name="Lu H.F."/>
            <person name="Shi C."/>
            <person name="Zhu S.T."/>
            <person name="Xiao Z.Y."/>
            <person name="Nan H."/>
            <person name="Yue Y."/>
            <person name="Zhu X.G."/>
            <person name="Wu Y."/>
            <person name="Hong X.N."/>
            <person name="Fan G.Y."/>
            <person name="Tong Y."/>
            <person name="Zhang D."/>
            <person name="Mao C.L."/>
            <person name="Liu Y.L."/>
            <person name="Hao S.J."/>
            <person name="Liu W.Q."/>
            <person name="Lv M.Q."/>
            <person name="Zhang H.B."/>
            <person name="Liu Y."/>
            <person name="Hu-Tang G.R."/>
            <person name="Wang J.P."/>
            <person name="Wang J.H."/>
            <person name="Sun Y.H."/>
            <person name="Ni S.B."/>
            <person name="Chen W.B."/>
            <person name="Zhang X.C."/>
            <person name="Jiao Y.N."/>
            <person name="Eichler E.E."/>
            <person name="Li G.H."/>
            <person name="Liu X."/>
            <person name="Gao L.Z."/>
        </authorList>
    </citation>
    <scope>NUCLEOTIDE SEQUENCE [LARGE SCALE GENOMIC DNA]</scope>
    <source>
        <strain evidence="9">cv. GT1</strain>
        <tissue evidence="8">Leaf</tissue>
    </source>
</reference>
<dbReference type="InterPro" id="IPR046956">
    <property type="entry name" value="RLP23-like"/>
</dbReference>
<accession>A0A6A6K9V6</accession>
<keyword evidence="6" id="KW-0675">Receptor</keyword>
<keyword evidence="3" id="KW-0732">Signal</keyword>
<keyword evidence="9" id="KW-1185">Reference proteome</keyword>
<protein>
    <submittedName>
        <fullName evidence="8">Uncharacterized protein</fullName>
    </submittedName>
</protein>
<evidence type="ECO:0000256" key="6">
    <source>
        <dbReference type="ARBA" id="ARBA00023170"/>
    </source>
</evidence>
<proteinExistence type="predicted"/>
<dbReference type="PANTHER" id="PTHR48061">
    <property type="entry name" value="LEUCINE-RICH REPEAT RECEPTOR PROTEIN KINASE EMS1-LIKE-RELATED"/>
    <property type="match status" value="1"/>
</dbReference>
<organism evidence="8 9">
    <name type="scientific">Hevea brasiliensis</name>
    <name type="common">Para rubber tree</name>
    <name type="synonym">Siphonia brasiliensis</name>
    <dbReference type="NCBI Taxonomy" id="3981"/>
    <lineage>
        <taxon>Eukaryota</taxon>
        <taxon>Viridiplantae</taxon>
        <taxon>Streptophyta</taxon>
        <taxon>Embryophyta</taxon>
        <taxon>Tracheophyta</taxon>
        <taxon>Spermatophyta</taxon>
        <taxon>Magnoliopsida</taxon>
        <taxon>eudicotyledons</taxon>
        <taxon>Gunneridae</taxon>
        <taxon>Pentapetalae</taxon>
        <taxon>rosids</taxon>
        <taxon>fabids</taxon>
        <taxon>Malpighiales</taxon>
        <taxon>Euphorbiaceae</taxon>
        <taxon>Crotonoideae</taxon>
        <taxon>Micrandreae</taxon>
        <taxon>Hevea</taxon>
    </lineage>
</organism>
<keyword evidence="4" id="KW-1133">Transmembrane helix</keyword>
<dbReference type="InterPro" id="IPR032675">
    <property type="entry name" value="LRR_dom_sf"/>
</dbReference>
<dbReference type="SUPFAM" id="SSF52058">
    <property type="entry name" value="L domain-like"/>
    <property type="match status" value="1"/>
</dbReference>
<dbReference type="GO" id="GO:0016020">
    <property type="term" value="C:membrane"/>
    <property type="evidence" value="ECO:0007669"/>
    <property type="project" value="UniProtKB-SubCell"/>
</dbReference>
<evidence type="ECO:0000313" key="8">
    <source>
        <dbReference type="EMBL" id="KAF2284788.1"/>
    </source>
</evidence>
<evidence type="ECO:0000256" key="2">
    <source>
        <dbReference type="ARBA" id="ARBA00022692"/>
    </source>
</evidence>
<dbReference type="InterPro" id="IPR001611">
    <property type="entry name" value="Leu-rich_rpt"/>
</dbReference>
<keyword evidence="2" id="KW-0812">Transmembrane</keyword>
<evidence type="ECO:0000313" key="9">
    <source>
        <dbReference type="Proteomes" id="UP000467840"/>
    </source>
</evidence>
<evidence type="ECO:0000256" key="1">
    <source>
        <dbReference type="ARBA" id="ARBA00004479"/>
    </source>
</evidence>
<gene>
    <name evidence="8" type="ORF">GH714_030412</name>
</gene>
<keyword evidence="7" id="KW-0325">Glycoprotein</keyword>
<dbReference type="EMBL" id="JAAGAX010000018">
    <property type="protein sequence ID" value="KAF2284788.1"/>
    <property type="molecule type" value="Genomic_DNA"/>
</dbReference>
<dbReference type="AlphaFoldDB" id="A0A6A6K9V6"/>
<evidence type="ECO:0000256" key="7">
    <source>
        <dbReference type="ARBA" id="ARBA00023180"/>
    </source>
</evidence>
<evidence type="ECO:0000256" key="3">
    <source>
        <dbReference type="ARBA" id="ARBA00022729"/>
    </source>
</evidence>
<keyword evidence="5" id="KW-0472">Membrane</keyword>